<keyword evidence="2" id="KW-1185">Reference proteome</keyword>
<accession>A0ABD2ZZU1</accession>
<sequence length="102" mass="11704">MRISVMLQAFTLIAKKILSYGVLTMNISSINNMNNGRRQALKDEESSTEVVYHIQEEKLMMEYEVTKFIQIGIVQGEANSSITSFTKVLIKNRELDFVWILA</sequence>
<gene>
    <name evidence="1" type="ORF">ACH5RR_013371</name>
</gene>
<dbReference type="Proteomes" id="UP001630127">
    <property type="component" value="Unassembled WGS sequence"/>
</dbReference>
<reference evidence="1 2" key="1">
    <citation type="submission" date="2024-11" db="EMBL/GenBank/DDBJ databases">
        <title>A near-complete genome assembly of Cinchona calisaya.</title>
        <authorList>
            <person name="Lian D.C."/>
            <person name="Zhao X.W."/>
            <person name="Wei L."/>
        </authorList>
    </citation>
    <scope>NUCLEOTIDE SEQUENCE [LARGE SCALE GENOMIC DNA]</scope>
    <source>
        <tissue evidence="1">Nenye</tissue>
    </source>
</reference>
<organism evidence="1 2">
    <name type="scientific">Cinchona calisaya</name>
    <dbReference type="NCBI Taxonomy" id="153742"/>
    <lineage>
        <taxon>Eukaryota</taxon>
        <taxon>Viridiplantae</taxon>
        <taxon>Streptophyta</taxon>
        <taxon>Embryophyta</taxon>
        <taxon>Tracheophyta</taxon>
        <taxon>Spermatophyta</taxon>
        <taxon>Magnoliopsida</taxon>
        <taxon>eudicotyledons</taxon>
        <taxon>Gunneridae</taxon>
        <taxon>Pentapetalae</taxon>
        <taxon>asterids</taxon>
        <taxon>lamiids</taxon>
        <taxon>Gentianales</taxon>
        <taxon>Rubiaceae</taxon>
        <taxon>Cinchonoideae</taxon>
        <taxon>Cinchoneae</taxon>
        <taxon>Cinchona</taxon>
    </lineage>
</organism>
<dbReference type="EMBL" id="JBJUIK010000006">
    <property type="protein sequence ID" value="KAL3524999.1"/>
    <property type="molecule type" value="Genomic_DNA"/>
</dbReference>
<proteinExistence type="predicted"/>
<protein>
    <submittedName>
        <fullName evidence="1">Uncharacterized protein</fullName>
    </submittedName>
</protein>
<evidence type="ECO:0000313" key="1">
    <source>
        <dbReference type="EMBL" id="KAL3524999.1"/>
    </source>
</evidence>
<evidence type="ECO:0000313" key="2">
    <source>
        <dbReference type="Proteomes" id="UP001630127"/>
    </source>
</evidence>
<dbReference type="AlphaFoldDB" id="A0ABD2ZZU1"/>
<name>A0ABD2ZZU1_9GENT</name>
<comment type="caution">
    <text evidence="1">The sequence shown here is derived from an EMBL/GenBank/DDBJ whole genome shotgun (WGS) entry which is preliminary data.</text>
</comment>